<feature type="non-terminal residue" evidence="2">
    <location>
        <position position="1"/>
    </location>
</feature>
<dbReference type="InterPro" id="IPR012341">
    <property type="entry name" value="6hp_glycosidase-like_sf"/>
</dbReference>
<feature type="binding site" evidence="1">
    <location>
        <position position="47"/>
    </location>
    <ligand>
        <name>Zn(2+)</name>
        <dbReference type="ChEBI" id="CHEBI:29105"/>
    </ligand>
</feature>
<evidence type="ECO:0000313" key="2">
    <source>
        <dbReference type="EMBL" id="KAG5460472.1"/>
    </source>
</evidence>
<sequence>HGAPGIGLCAAKAYEIYGDEEYLEVAKYAAEAVWGAGLLYKGVGLCHGVGGNGYIFLTLFKFTGNQIYWDRAVSFAVACAEWEQKTKEGAFRGKICVKKICLQIAPVRRKVDALRRRLFAGGSCTLIHTASPVARTVPDHPWSLYEGLAGGAYFVGDVVYFEPAAYKGFPGLSDV</sequence>
<dbReference type="GO" id="GO:0046872">
    <property type="term" value="F:metal ion binding"/>
    <property type="evidence" value="ECO:0007669"/>
    <property type="project" value="UniProtKB-KW"/>
</dbReference>
<keyword evidence="1" id="KW-0862">Zinc</keyword>
<name>A0A8H7ZWJ0_9FUNG</name>
<comment type="caution">
    <text evidence="2">The sequence shown here is derived from an EMBL/GenBank/DDBJ whole genome shotgun (WGS) entry which is preliminary data.</text>
</comment>
<dbReference type="GO" id="GO:0005975">
    <property type="term" value="P:carbohydrate metabolic process"/>
    <property type="evidence" value="ECO:0007669"/>
    <property type="project" value="InterPro"/>
</dbReference>
<dbReference type="EMBL" id="JAEFCI010005172">
    <property type="protein sequence ID" value="KAG5460472.1"/>
    <property type="molecule type" value="Genomic_DNA"/>
</dbReference>
<dbReference type="SUPFAM" id="SSF158745">
    <property type="entry name" value="LanC-like"/>
    <property type="match status" value="1"/>
</dbReference>
<dbReference type="PANTHER" id="PTHR12736:SF7">
    <property type="entry name" value="LANC-LIKE PROTEIN 3"/>
    <property type="match status" value="1"/>
</dbReference>
<dbReference type="AlphaFoldDB" id="A0A8H7ZWJ0"/>
<dbReference type="GO" id="GO:0031179">
    <property type="term" value="P:peptide modification"/>
    <property type="evidence" value="ECO:0007669"/>
    <property type="project" value="InterPro"/>
</dbReference>
<dbReference type="PANTHER" id="PTHR12736">
    <property type="entry name" value="LANC-LIKE PROTEIN"/>
    <property type="match status" value="1"/>
</dbReference>
<feature type="binding site" evidence="1">
    <location>
        <position position="46"/>
    </location>
    <ligand>
        <name>Zn(2+)</name>
        <dbReference type="ChEBI" id="CHEBI:29105"/>
    </ligand>
</feature>
<dbReference type="InterPro" id="IPR007822">
    <property type="entry name" value="LANC-like"/>
</dbReference>
<evidence type="ECO:0000313" key="3">
    <source>
        <dbReference type="Proteomes" id="UP000673691"/>
    </source>
</evidence>
<evidence type="ECO:0000256" key="1">
    <source>
        <dbReference type="PIRSR" id="PIRSR607822-1"/>
    </source>
</evidence>
<dbReference type="Gene3D" id="1.50.10.10">
    <property type="match status" value="2"/>
</dbReference>
<keyword evidence="3" id="KW-1185">Reference proteome</keyword>
<organism evidence="2 3">
    <name type="scientific">Olpidium bornovanus</name>
    <dbReference type="NCBI Taxonomy" id="278681"/>
    <lineage>
        <taxon>Eukaryota</taxon>
        <taxon>Fungi</taxon>
        <taxon>Fungi incertae sedis</taxon>
        <taxon>Olpidiomycota</taxon>
        <taxon>Olpidiomycotina</taxon>
        <taxon>Olpidiomycetes</taxon>
        <taxon>Olpidiales</taxon>
        <taxon>Olpidiaceae</taxon>
        <taxon>Olpidium</taxon>
    </lineage>
</organism>
<dbReference type="GO" id="GO:0005886">
    <property type="term" value="C:plasma membrane"/>
    <property type="evidence" value="ECO:0007669"/>
    <property type="project" value="TreeGrafter"/>
</dbReference>
<dbReference type="Proteomes" id="UP000673691">
    <property type="component" value="Unassembled WGS sequence"/>
</dbReference>
<gene>
    <name evidence="2" type="ORF">BJ554DRAFT_7477</name>
</gene>
<proteinExistence type="predicted"/>
<protein>
    <submittedName>
        <fullName evidence="2">Uncharacterized protein</fullName>
    </submittedName>
</protein>
<dbReference type="Pfam" id="PF05147">
    <property type="entry name" value="LANC_like"/>
    <property type="match status" value="1"/>
</dbReference>
<keyword evidence="1" id="KW-0479">Metal-binding</keyword>
<dbReference type="OrthoDB" id="10257263at2759"/>
<accession>A0A8H7ZWJ0</accession>
<reference evidence="2 3" key="1">
    <citation type="journal article" name="Sci. Rep.">
        <title>Genome-scale phylogenetic analyses confirm Olpidium as the closest living zoosporic fungus to the non-flagellated, terrestrial fungi.</title>
        <authorList>
            <person name="Chang Y."/>
            <person name="Rochon D."/>
            <person name="Sekimoto S."/>
            <person name="Wang Y."/>
            <person name="Chovatia M."/>
            <person name="Sandor L."/>
            <person name="Salamov A."/>
            <person name="Grigoriev I.V."/>
            <person name="Stajich J.E."/>
            <person name="Spatafora J.W."/>
        </authorList>
    </citation>
    <scope>NUCLEOTIDE SEQUENCE [LARGE SCALE GENOMIC DNA]</scope>
    <source>
        <strain evidence="2">S191</strain>
    </source>
</reference>